<dbReference type="Proteomes" id="UP001057580">
    <property type="component" value="Chromosome"/>
</dbReference>
<keyword evidence="3" id="KW-0808">Transferase</keyword>
<dbReference type="KEGG" id="ssai:N0B31_19955"/>
<sequence length="409" mass="44449">MSATGDSTPDHSKLSRGVAEESEPRTIWILVMSLSFGGAERTIVDLANGLAGQQFEVVVWTVFDVCPLASRLDDAVTYRTLGVEATRGDDPHEITGAVDPRMYIAAPLQFVRAVRLDRPDIVHSFLFYENIICRLAGLVSPGTVVVNGERGFHNSTRTLLHVLDRVTLPFADVVVSNSRAGAEHYLERGVEWSNLRVIPNGRRLDEYRDASGGGLRAALGVPPDALVVGTVGRLVERKGHFDLLRAWARVSDAVPDAHLVVVGYGPERDALEALADDLGVGSTVHFTGARDDVPELLGTMDLFVFPSHWEGHPGALLEAMAAGLPIVATTVPGSDELVSDRETGLMVPPRDPVSLGDAVERLCRDSQLASELGERAQAEAFERYTLAHMVDRFEILYEELTCPASPEDR</sequence>
<feature type="domain" description="Glycosyltransferase subfamily 4-like N-terminal" evidence="2">
    <location>
        <begin position="36"/>
        <end position="204"/>
    </location>
</feature>
<dbReference type="SUPFAM" id="SSF53756">
    <property type="entry name" value="UDP-Glycosyltransferase/glycogen phosphorylase"/>
    <property type="match status" value="1"/>
</dbReference>
<evidence type="ECO:0000259" key="1">
    <source>
        <dbReference type="Pfam" id="PF00534"/>
    </source>
</evidence>
<protein>
    <submittedName>
        <fullName evidence="3">Glycosyltransferase</fullName>
        <ecNumber evidence="3">2.4.-.-</ecNumber>
    </submittedName>
</protein>
<evidence type="ECO:0000259" key="2">
    <source>
        <dbReference type="Pfam" id="PF13439"/>
    </source>
</evidence>
<keyword evidence="3" id="KW-0328">Glycosyltransferase</keyword>
<dbReference type="PANTHER" id="PTHR12526:SF630">
    <property type="entry name" value="GLYCOSYLTRANSFERASE"/>
    <property type="match status" value="1"/>
</dbReference>
<organism evidence="3 4">
    <name type="scientific">Salinirubellus salinus</name>
    <dbReference type="NCBI Taxonomy" id="1364945"/>
    <lineage>
        <taxon>Archaea</taxon>
        <taxon>Methanobacteriati</taxon>
        <taxon>Methanobacteriota</taxon>
        <taxon>Stenosarchaea group</taxon>
        <taxon>Halobacteria</taxon>
        <taxon>Halobacteriales</taxon>
        <taxon>Natronomonadaceae</taxon>
        <taxon>Salinirubellus</taxon>
    </lineage>
</organism>
<dbReference type="InterPro" id="IPR001296">
    <property type="entry name" value="Glyco_trans_1"/>
</dbReference>
<dbReference type="GO" id="GO:0016757">
    <property type="term" value="F:glycosyltransferase activity"/>
    <property type="evidence" value="ECO:0007669"/>
    <property type="project" value="UniProtKB-KW"/>
</dbReference>
<evidence type="ECO:0000313" key="4">
    <source>
        <dbReference type="Proteomes" id="UP001057580"/>
    </source>
</evidence>
<feature type="domain" description="Glycosyl transferase family 1" evidence="1">
    <location>
        <begin position="216"/>
        <end position="377"/>
    </location>
</feature>
<name>A0A9E7UB18_9EURY</name>
<dbReference type="RefSeq" id="WP_260593399.1">
    <property type="nucleotide sequence ID" value="NZ_CP104003.1"/>
</dbReference>
<gene>
    <name evidence="3" type="ORF">N0B31_19955</name>
</gene>
<dbReference type="InterPro" id="IPR028098">
    <property type="entry name" value="Glyco_trans_4-like_N"/>
</dbReference>
<dbReference type="Gene3D" id="3.40.50.2000">
    <property type="entry name" value="Glycogen Phosphorylase B"/>
    <property type="match status" value="2"/>
</dbReference>
<dbReference type="AlphaFoldDB" id="A0A9E7UB18"/>
<dbReference type="PANTHER" id="PTHR12526">
    <property type="entry name" value="GLYCOSYLTRANSFERASE"/>
    <property type="match status" value="1"/>
</dbReference>
<dbReference type="EMBL" id="CP104003">
    <property type="protein sequence ID" value="UWM54379.1"/>
    <property type="molecule type" value="Genomic_DNA"/>
</dbReference>
<evidence type="ECO:0000313" key="3">
    <source>
        <dbReference type="EMBL" id="UWM54379.1"/>
    </source>
</evidence>
<dbReference type="Pfam" id="PF00534">
    <property type="entry name" value="Glycos_transf_1"/>
    <property type="match status" value="1"/>
</dbReference>
<reference evidence="3" key="1">
    <citation type="submission" date="2022-09" db="EMBL/GenBank/DDBJ databases">
        <title>Diverse halophilic archaea isolated from saline environments.</title>
        <authorList>
            <person name="Cui H.-L."/>
        </authorList>
    </citation>
    <scope>NUCLEOTIDE SEQUENCE</scope>
    <source>
        <strain evidence="3">ZS-35-S2</strain>
    </source>
</reference>
<keyword evidence="4" id="KW-1185">Reference proteome</keyword>
<proteinExistence type="predicted"/>
<dbReference type="GeneID" id="74944747"/>
<dbReference type="EC" id="2.4.-.-" evidence="3"/>
<accession>A0A9E7UB18</accession>
<dbReference type="Pfam" id="PF13439">
    <property type="entry name" value="Glyco_transf_4"/>
    <property type="match status" value="1"/>
</dbReference>